<dbReference type="Proteomes" id="UP001159364">
    <property type="component" value="Linkage Group LG11"/>
</dbReference>
<evidence type="ECO:0000313" key="1">
    <source>
        <dbReference type="EMBL" id="KAJ8751354.1"/>
    </source>
</evidence>
<protein>
    <submittedName>
        <fullName evidence="1">Uncharacterized protein</fullName>
    </submittedName>
</protein>
<reference evidence="1 2" key="1">
    <citation type="submission" date="2021-09" db="EMBL/GenBank/DDBJ databases">
        <title>Genomic insights and catalytic innovation underlie evolution of tropane alkaloids biosynthesis.</title>
        <authorList>
            <person name="Wang Y.-J."/>
            <person name="Tian T."/>
            <person name="Huang J.-P."/>
            <person name="Huang S.-X."/>
        </authorList>
    </citation>
    <scope>NUCLEOTIDE SEQUENCE [LARGE SCALE GENOMIC DNA]</scope>
    <source>
        <strain evidence="1">KIB-2018</strain>
        <tissue evidence="1">Leaf</tissue>
    </source>
</reference>
<sequence length="50" mass="5712">MLFRDELAKRKSVTTSELRQISNRRYGCSRGVDKCSWPSGEKAIVFFISG</sequence>
<name>A0AAV8SH73_9ROSI</name>
<comment type="caution">
    <text evidence="1">The sequence shown here is derived from an EMBL/GenBank/DDBJ whole genome shotgun (WGS) entry which is preliminary data.</text>
</comment>
<dbReference type="AlphaFoldDB" id="A0AAV8SH73"/>
<keyword evidence="2" id="KW-1185">Reference proteome</keyword>
<proteinExistence type="predicted"/>
<organism evidence="1 2">
    <name type="scientific">Erythroxylum novogranatense</name>
    <dbReference type="NCBI Taxonomy" id="1862640"/>
    <lineage>
        <taxon>Eukaryota</taxon>
        <taxon>Viridiplantae</taxon>
        <taxon>Streptophyta</taxon>
        <taxon>Embryophyta</taxon>
        <taxon>Tracheophyta</taxon>
        <taxon>Spermatophyta</taxon>
        <taxon>Magnoliopsida</taxon>
        <taxon>eudicotyledons</taxon>
        <taxon>Gunneridae</taxon>
        <taxon>Pentapetalae</taxon>
        <taxon>rosids</taxon>
        <taxon>fabids</taxon>
        <taxon>Malpighiales</taxon>
        <taxon>Erythroxylaceae</taxon>
        <taxon>Erythroxylum</taxon>
    </lineage>
</organism>
<gene>
    <name evidence="1" type="ORF">K2173_016548</name>
</gene>
<evidence type="ECO:0000313" key="2">
    <source>
        <dbReference type="Proteomes" id="UP001159364"/>
    </source>
</evidence>
<dbReference type="EMBL" id="JAIWQS010000011">
    <property type="protein sequence ID" value="KAJ8751354.1"/>
    <property type="molecule type" value="Genomic_DNA"/>
</dbReference>
<accession>A0AAV8SH73</accession>